<evidence type="ECO:0000313" key="2">
    <source>
        <dbReference type="EMBL" id="KAJ7683799.1"/>
    </source>
</evidence>
<dbReference type="Gene3D" id="1.25.40.10">
    <property type="entry name" value="Tetratricopeptide repeat domain"/>
    <property type="match status" value="2"/>
</dbReference>
<feature type="domain" description="CHAT" evidence="1">
    <location>
        <begin position="491"/>
        <end position="759"/>
    </location>
</feature>
<evidence type="ECO:0000313" key="3">
    <source>
        <dbReference type="Proteomes" id="UP001221757"/>
    </source>
</evidence>
<keyword evidence="3" id="KW-1185">Reference proteome</keyword>
<protein>
    <submittedName>
        <fullName evidence="2">CHAT domain-containing protein</fullName>
    </submittedName>
</protein>
<dbReference type="PANTHER" id="PTHR10098">
    <property type="entry name" value="RAPSYN-RELATED"/>
    <property type="match status" value="1"/>
</dbReference>
<dbReference type="EMBL" id="JARKIE010000105">
    <property type="protein sequence ID" value="KAJ7683799.1"/>
    <property type="molecule type" value="Genomic_DNA"/>
</dbReference>
<dbReference type="InterPro" id="IPR024983">
    <property type="entry name" value="CHAT_dom"/>
</dbReference>
<name>A0AAD7D8V4_MYCRO</name>
<comment type="caution">
    <text evidence="2">The sequence shown here is derived from an EMBL/GenBank/DDBJ whole genome shotgun (WGS) entry which is preliminary data.</text>
</comment>
<evidence type="ECO:0000259" key="1">
    <source>
        <dbReference type="Pfam" id="PF12770"/>
    </source>
</evidence>
<proteinExistence type="predicted"/>
<dbReference type="InterPro" id="IPR011990">
    <property type="entry name" value="TPR-like_helical_dom_sf"/>
</dbReference>
<dbReference type="SUPFAM" id="SSF81901">
    <property type="entry name" value="HCP-like"/>
    <property type="match status" value="1"/>
</dbReference>
<organism evidence="2 3">
    <name type="scientific">Mycena rosella</name>
    <name type="common">Pink bonnet</name>
    <name type="synonym">Agaricus rosellus</name>
    <dbReference type="NCBI Taxonomy" id="1033263"/>
    <lineage>
        <taxon>Eukaryota</taxon>
        <taxon>Fungi</taxon>
        <taxon>Dikarya</taxon>
        <taxon>Basidiomycota</taxon>
        <taxon>Agaricomycotina</taxon>
        <taxon>Agaricomycetes</taxon>
        <taxon>Agaricomycetidae</taxon>
        <taxon>Agaricales</taxon>
        <taxon>Marasmiineae</taxon>
        <taxon>Mycenaceae</taxon>
        <taxon>Mycena</taxon>
    </lineage>
</organism>
<sequence length="760" mass="85316">MNDLDAWLLIRRKALDDIQQDDPRRPEALQNLAVFFGVRYQHLGDLQDLEDALQHFQEAVKLIPEAQIDRARCFRNLAVSFTLRYHKLGNLKDLEAAQNSHQAAVELIPELNFQNLAFRDRYQRLGDFKNPETALQNIQGVVDKMSVNNSERATHLHGLALILRDRYQRLEDLTDLEAALKISKEAVDMTPDGHPGKAGCLQHLAVSLRDRYQRLHDLKDLEAALQSYRMALQLTPADHPETVGHLQESSWKAALDWASFSEQFQPADGLLAYSAAFKILPEILWVGHCIPVRHDAIRRLDIGQVTSNATRTSITLSNLTSAVEILEQGLATTFQQMFQLKTDGDNLHPEQGKTLRKLSYELYSGKSSNLRNIADERHSLLESIRRQSGLESFLLPKRYTVLRYASQRGPVVILNSHKEHCDGILILNQTSYPVHVPLSHVTLEMLHFQKGTLQELLSRCNVRSRGESESSRLFGHQECFTSKSPDECFKDLLAWLWDKIVSPVYQVLESHGIHNGRLWWLATGAFTGFPLHASPPTDQFIHSYTTTLGSLLDSYAKKSPSTSKFGIVGVTHTDIHGRDFLKGVGQEVSKICSIIKGPIVVLNGEQATVDAVQVQLQDCSWIHLACHGKQDLGDPTKSYLKLYGGSLELDTILRMPLLNAEFVFLAACQTAMGDAELVNEAVHLTGGFIAAGFRSAIGTLWSMNDQDGPLVAEIVYSHLFRNGRQPKASNSAEALHFAVKELKARKVSCERWIPFIHMGL</sequence>
<dbReference type="Pfam" id="PF12770">
    <property type="entry name" value="CHAT"/>
    <property type="match status" value="1"/>
</dbReference>
<reference evidence="2" key="1">
    <citation type="submission" date="2023-03" db="EMBL/GenBank/DDBJ databases">
        <title>Massive genome expansion in bonnet fungi (Mycena s.s.) driven by repeated elements and novel gene families across ecological guilds.</title>
        <authorList>
            <consortium name="Lawrence Berkeley National Laboratory"/>
            <person name="Harder C.B."/>
            <person name="Miyauchi S."/>
            <person name="Viragh M."/>
            <person name="Kuo A."/>
            <person name="Thoen E."/>
            <person name="Andreopoulos B."/>
            <person name="Lu D."/>
            <person name="Skrede I."/>
            <person name="Drula E."/>
            <person name="Henrissat B."/>
            <person name="Morin E."/>
            <person name="Kohler A."/>
            <person name="Barry K."/>
            <person name="LaButti K."/>
            <person name="Morin E."/>
            <person name="Salamov A."/>
            <person name="Lipzen A."/>
            <person name="Mereny Z."/>
            <person name="Hegedus B."/>
            <person name="Baldrian P."/>
            <person name="Stursova M."/>
            <person name="Weitz H."/>
            <person name="Taylor A."/>
            <person name="Grigoriev I.V."/>
            <person name="Nagy L.G."/>
            <person name="Martin F."/>
            <person name="Kauserud H."/>
        </authorList>
    </citation>
    <scope>NUCLEOTIDE SEQUENCE</scope>
    <source>
        <strain evidence="2">CBHHK067</strain>
    </source>
</reference>
<dbReference type="AlphaFoldDB" id="A0AAD7D8V4"/>
<gene>
    <name evidence="2" type="ORF">B0H17DRAFT_1226642</name>
</gene>
<dbReference type="Proteomes" id="UP001221757">
    <property type="component" value="Unassembled WGS sequence"/>
</dbReference>
<dbReference type="Pfam" id="PF13374">
    <property type="entry name" value="TPR_10"/>
    <property type="match status" value="2"/>
</dbReference>
<accession>A0AAD7D8V4</accession>